<gene>
    <name evidence="2" type="ORF">AACH06_27615</name>
</gene>
<evidence type="ECO:0000313" key="2">
    <source>
        <dbReference type="EMBL" id="MEK8034601.1"/>
    </source>
</evidence>
<dbReference type="GO" id="GO:0004497">
    <property type="term" value="F:monooxygenase activity"/>
    <property type="evidence" value="ECO:0007669"/>
    <property type="project" value="UniProtKB-KW"/>
</dbReference>
<keyword evidence="3" id="KW-1185">Reference proteome</keyword>
<feature type="domain" description="ABM" evidence="1">
    <location>
        <begin position="2"/>
        <end position="90"/>
    </location>
</feature>
<dbReference type="Proteomes" id="UP001371218">
    <property type="component" value="Unassembled WGS sequence"/>
</dbReference>
<accession>A0ABU9BX93</accession>
<proteinExistence type="predicted"/>
<dbReference type="EMBL" id="JBBUTG010000031">
    <property type="protein sequence ID" value="MEK8034601.1"/>
    <property type="molecule type" value="Genomic_DNA"/>
</dbReference>
<dbReference type="PANTHER" id="PTHR37811:SF2">
    <property type="entry name" value="ABM DOMAIN-CONTAINING PROTEIN"/>
    <property type="match status" value="1"/>
</dbReference>
<organism evidence="2 3">
    <name type="scientific">Ideonella lacteola</name>
    <dbReference type="NCBI Taxonomy" id="2984193"/>
    <lineage>
        <taxon>Bacteria</taxon>
        <taxon>Pseudomonadati</taxon>
        <taxon>Pseudomonadota</taxon>
        <taxon>Betaproteobacteria</taxon>
        <taxon>Burkholderiales</taxon>
        <taxon>Sphaerotilaceae</taxon>
        <taxon>Ideonella</taxon>
    </lineage>
</organism>
<dbReference type="PANTHER" id="PTHR37811">
    <property type="entry name" value="BLL5343 PROTEIN"/>
    <property type="match status" value="1"/>
</dbReference>
<dbReference type="InterPro" id="IPR007138">
    <property type="entry name" value="ABM_dom"/>
</dbReference>
<comment type="caution">
    <text evidence="2">The sequence shown here is derived from an EMBL/GenBank/DDBJ whole genome shotgun (WGS) entry which is preliminary data.</text>
</comment>
<protein>
    <submittedName>
        <fullName evidence="2">Antibiotic biosynthesis monooxygenase</fullName>
        <ecNumber evidence="2">1.14.-.-</ecNumber>
    </submittedName>
</protein>
<reference evidence="2 3" key="1">
    <citation type="submission" date="2024-04" db="EMBL/GenBank/DDBJ databases">
        <title>Novel species of the genus Ideonella isolated from streams.</title>
        <authorList>
            <person name="Lu H."/>
        </authorList>
    </citation>
    <scope>NUCLEOTIDE SEQUENCE [LARGE SCALE GENOMIC DNA]</scope>
    <source>
        <strain evidence="2 3">DXS29W</strain>
    </source>
</reference>
<dbReference type="Gene3D" id="3.30.70.100">
    <property type="match status" value="1"/>
</dbReference>
<evidence type="ECO:0000259" key="1">
    <source>
        <dbReference type="PROSITE" id="PS51725"/>
    </source>
</evidence>
<dbReference type="InterPro" id="IPR011008">
    <property type="entry name" value="Dimeric_a/b-barrel"/>
</dbReference>
<dbReference type="Pfam" id="PF03992">
    <property type="entry name" value="ABM"/>
    <property type="match status" value="1"/>
</dbReference>
<keyword evidence="2" id="KW-0503">Monooxygenase</keyword>
<dbReference type="InterPro" id="IPR052936">
    <property type="entry name" value="Jasmonate_Hydroxylase-like"/>
</dbReference>
<dbReference type="EC" id="1.14.-.-" evidence="2"/>
<keyword evidence="2" id="KW-0560">Oxidoreductase</keyword>
<dbReference type="SUPFAM" id="SSF54909">
    <property type="entry name" value="Dimeric alpha+beta barrel"/>
    <property type="match status" value="1"/>
</dbReference>
<dbReference type="PROSITE" id="PS51725">
    <property type="entry name" value="ABM"/>
    <property type="match status" value="1"/>
</dbReference>
<evidence type="ECO:0000313" key="3">
    <source>
        <dbReference type="Proteomes" id="UP001371218"/>
    </source>
</evidence>
<name>A0ABU9BX93_9BURK</name>
<sequence>MITVIFEVTPRAGQAARYFDIAAALATELPKIDGFISVERFESISRPGHYLSLSTWRDEDAVRTWRQHEGHQAGQREGRASVFAHYRIRVAQVLRDYSLEEREQAPKACSPLI</sequence>
<dbReference type="RefSeq" id="WP_341429029.1">
    <property type="nucleotide sequence ID" value="NZ_JBBUTG010000031.1"/>
</dbReference>